<accession>A0A9P6R580</accession>
<keyword evidence="5" id="KW-0175">Coiled coil</keyword>
<dbReference type="GO" id="GO:0005684">
    <property type="term" value="C:U2-type spliceosomal complex"/>
    <property type="evidence" value="ECO:0007669"/>
    <property type="project" value="TreeGrafter"/>
</dbReference>
<dbReference type="OrthoDB" id="21123at2759"/>
<evidence type="ECO:0000313" key="10">
    <source>
        <dbReference type="EMBL" id="KAG0311339.1"/>
    </source>
</evidence>
<dbReference type="InterPro" id="IPR051376">
    <property type="entry name" value="CWC25_splicing_factor"/>
</dbReference>
<evidence type="ECO:0000259" key="9">
    <source>
        <dbReference type="SMART" id="SM01083"/>
    </source>
</evidence>
<evidence type="ECO:0000256" key="5">
    <source>
        <dbReference type="ARBA" id="ARBA00023054"/>
    </source>
</evidence>
<feature type="compositionally biased region" description="Basic and acidic residues" evidence="8">
    <location>
        <begin position="189"/>
        <end position="205"/>
    </location>
</feature>
<comment type="similarity">
    <text evidence="2">Belongs to the CWC25 family.</text>
</comment>
<evidence type="ECO:0000256" key="7">
    <source>
        <dbReference type="ARBA" id="ARBA00023242"/>
    </source>
</evidence>
<protein>
    <submittedName>
        <fullName evidence="10">RNA-splicing factor</fullName>
    </submittedName>
</protein>
<keyword evidence="7" id="KW-0539">Nucleus</keyword>
<comment type="subcellular location">
    <subcellularLocation>
        <location evidence="1">Nucleus</location>
    </subcellularLocation>
</comment>
<evidence type="ECO:0000256" key="8">
    <source>
        <dbReference type="SAM" id="MobiDB-lite"/>
    </source>
</evidence>
<dbReference type="AlphaFoldDB" id="A0A9P6R580"/>
<dbReference type="Pfam" id="PF10197">
    <property type="entry name" value="Cir_N"/>
    <property type="match status" value="1"/>
</dbReference>
<dbReference type="PANTHER" id="PTHR16196">
    <property type="entry name" value="CELL CYCLE CONTROL PROTEIN CWF25"/>
    <property type="match status" value="1"/>
</dbReference>
<evidence type="ECO:0000256" key="3">
    <source>
        <dbReference type="ARBA" id="ARBA00022664"/>
    </source>
</evidence>
<keyword evidence="4" id="KW-0747">Spliceosome</keyword>
<dbReference type="InterPro" id="IPR022209">
    <property type="entry name" value="CWC25"/>
</dbReference>
<keyword evidence="6" id="KW-0508">mRNA splicing</keyword>
<dbReference type="InterPro" id="IPR019339">
    <property type="entry name" value="CIR_N_dom"/>
</dbReference>
<name>A0A9P6R580_9FUNG</name>
<evidence type="ECO:0000256" key="4">
    <source>
        <dbReference type="ARBA" id="ARBA00022728"/>
    </source>
</evidence>
<feature type="compositionally biased region" description="Basic and acidic residues" evidence="8">
    <location>
        <begin position="165"/>
        <end position="180"/>
    </location>
</feature>
<evidence type="ECO:0000256" key="1">
    <source>
        <dbReference type="ARBA" id="ARBA00004123"/>
    </source>
</evidence>
<dbReference type="GO" id="GO:0000398">
    <property type="term" value="P:mRNA splicing, via spliceosome"/>
    <property type="evidence" value="ECO:0007669"/>
    <property type="project" value="TreeGrafter"/>
</dbReference>
<dbReference type="Pfam" id="PF12542">
    <property type="entry name" value="CWC25"/>
    <property type="match status" value="1"/>
</dbReference>
<feature type="region of interest" description="Disordered" evidence="8">
    <location>
        <begin position="151"/>
        <end position="250"/>
    </location>
</feature>
<reference evidence="10" key="1">
    <citation type="journal article" date="2020" name="Fungal Divers.">
        <title>Resolving the Mortierellaceae phylogeny through synthesis of multi-gene phylogenetics and phylogenomics.</title>
        <authorList>
            <person name="Vandepol N."/>
            <person name="Liber J."/>
            <person name="Desiro A."/>
            <person name="Na H."/>
            <person name="Kennedy M."/>
            <person name="Barry K."/>
            <person name="Grigoriev I.V."/>
            <person name="Miller A.N."/>
            <person name="O'Donnell K."/>
            <person name="Stajich J.E."/>
            <person name="Bonito G."/>
        </authorList>
    </citation>
    <scope>NUCLEOTIDE SEQUENCE</scope>
    <source>
        <strain evidence="10">NVP60</strain>
    </source>
</reference>
<dbReference type="SMART" id="SM01083">
    <property type="entry name" value="Cir_N"/>
    <property type="match status" value="1"/>
</dbReference>
<evidence type="ECO:0000313" key="11">
    <source>
        <dbReference type="Proteomes" id="UP000823405"/>
    </source>
</evidence>
<feature type="domain" description="CBF1-interacting co-repressor CIR N-terminal" evidence="9">
    <location>
        <begin position="11"/>
        <end position="47"/>
    </location>
</feature>
<keyword evidence="11" id="KW-1185">Reference proteome</keyword>
<comment type="caution">
    <text evidence="10">The sequence shown here is derived from an EMBL/GenBank/DDBJ whole genome shotgun (WGS) entry which is preliminary data.</text>
</comment>
<feature type="compositionally biased region" description="Basic and acidic residues" evidence="8">
    <location>
        <begin position="426"/>
        <end position="463"/>
    </location>
</feature>
<dbReference type="PANTHER" id="PTHR16196:SF0">
    <property type="entry name" value="PRE-MRNA-SPLICING FACTOR CWC25 HOMOLOG"/>
    <property type="match status" value="1"/>
</dbReference>
<dbReference type="Proteomes" id="UP000823405">
    <property type="component" value="Unassembled WGS sequence"/>
</dbReference>
<feature type="region of interest" description="Disordered" evidence="8">
    <location>
        <begin position="1"/>
        <end position="25"/>
    </location>
</feature>
<organism evidence="10 11">
    <name type="scientific">Linnemannia gamsii</name>
    <dbReference type="NCBI Taxonomy" id="64522"/>
    <lineage>
        <taxon>Eukaryota</taxon>
        <taxon>Fungi</taxon>
        <taxon>Fungi incertae sedis</taxon>
        <taxon>Mucoromycota</taxon>
        <taxon>Mortierellomycotina</taxon>
        <taxon>Mortierellomycetes</taxon>
        <taxon>Mortierellales</taxon>
        <taxon>Mortierellaceae</taxon>
        <taxon>Linnemannia</taxon>
    </lineage>
</organism>
<sequence length="555" mass="63666">MGGGDLNLKKSWHPGTFKNQERVWKEERKAADEEKKIQQMKKELEEERQIQELQQLSERNGGKKRSDRLDWMYQAAPSAGARDEKDQEDYLLGKRSVDDILKQKAAGGMKSLSKDSDNFMKQQISKANSIKDLQAKVREDPLLAIKRREQASMEQLMKNPIKMRQLKESKMGKEGKDKDKDKKKRSKRSKEDKADREERKKERSERRHKKRKASKDRSDASDEESDDSRDSRDGRSSRKHQPATIDQDRHHLAITNHLGTAGAAHGLDPQLVRTPVVVVRTLALRFVRESMGAQSLDHLFMRIPAILHDLHHQYLRRLVAAHDPDRLSQHAQRNNIVLGLDLPFARKLVVVHGPGHPFVTKPIAPPGLDLLLWFVRIPDAVLGLDRLLARILDVVLDLDRLFARILDAILGLVRYASPPRRNGGGYHDRQQDHAQDRQQDHQQDRQQDRAQDREKQQQSHAEELAMKRAALEEDRARRLKAMADDASADALARKNRLAEIAEIEAKQDAEEEAKRTKTFNGEQASFMKSAQKAAYNGSMSLADRVQRGRTNMRND</sequence>
<dbReference type="EMBL" id="JAAAIN010000726">
    <property type="protein sequence ID" value="KAG0311339.1"/>
    <property type="molecule type" value="Genomic_DNA"/>
</dbReference>
<gene>
    <name evidence="10" type="primary">CWC25</name>
    <name evidence="10" type="ORF">BGZ97_011922</name>
</gene>
<evidence type="ECO:0000256" key="6">
    <source>
        <dbReference type="ARBA" id="ARBA00023187"/>
    </source>
</evidence>
<proteinExistence type="inferred from homology"/>
<keyword evidence="3" id="KW-0507">mRNA processing</keyword>
<evidence type="ECO:0000256" key="2">
    <source>
        <dbReference type="ARBA" id="ARBA00006695"/>
    </source>
</evidence>
<feature type="region of interest" description="Disordered" evidence="8">
    <location>
        <begin position="420"/>
        <end position="463"/>
    </location>
</feature>